<keyword evidence="1" id="KW-0472">Membrane</keyword>
<dbReference type="AlphaFoldDB" id="A0A0D9QSX3"/>
<evidence type="ECO:0000256" key="1">
    <source>
        <dbReference type="SAM" id="Phobius"/>
    </source>
</evidence>
<name>A0A0D9QSX3_PLAFR</name>
<reference evidence="2 3" key="1">
    <citation type="submission" date="2014-03" db="EMBL/GenBank/DDBJ databases">
        <title>The Genome Sequence of Plasmodium fragile nilgiri.</title>
        <authorList>
            <consortium name="The Broad Institute Genomics Platform"/>
            <consortium name="The Broad Institute Genome Sequencing Center for Infectious Disease"/>
            <person name="Neafsey D."/>
            <person name="Duraisingh M."/>
            <person name="Young S.K."/>
            <person name="Zeng Q."/>
            <person name="Gargeya S."/>
            <person name="Abouelleil A."/>
            <person name="Alvarado L."/>
            <person name="Chapman S.B."/>
            <person name="Gainer-Dewar J."/>
            <person name="Goldberg J."/>
            <person name="Griggs A."/>
            <person name="Gujja S."/>
            <person name="Hansen M."/>
            <person name="Howarth C."/>
            <person name="Imamovic A."/>
            <person name="Larimer J."/>
            <person name="Pearson M."/>
            <person name="Poon T.W."/>
            <person name="Priest M."/>
            <person name="Roberts A."/>
            <person name="Saif S."/>
            <person name="Shea T."/>
            <person name="Sykes S."/>
            <person name="Wortman J."/>
            <person name="Nusbaum C."/>
            <person name="Birren B."/>
        </authorList>
    </citation>
    <scope>NUCLEOTIDE SEQUENCE [LARGE SCALE GENOMIC DNA]</scope>
    <source>
        <strain evidence="3">nilgiri</strain>
    </source>
</reference>
<keyword evidence="1" id="KW-0812">Transmembrane</keyword>
<evidence type="ECO:0000313" key="2">
    <source>
        <dbReference type="EMBL" id="KJP90139.1"/>
    </source>
</evidence>
<keyword evidence="1" id="KW-1133">Transmembrane helix</keyword>
<keyword evidence="3" id="KW-1185">Reference proteome</keyword>
<dbReference type="VEuPathDB" id="PlasmoDB:AK88_00308"/>
<proteinExistence type="predicted"/>
<organism evidence="2 3">
    <name type="scientific">Plasmodium fragile</name>
    <dbReference type="NCBI Taxonomy" id="5857"/>
    <lineage>
        <taxon>Eukaryota</taxon>
        <taxon>Sar</taxon>
        <taxon>Alveolata</taxon>
        <taxon>Apicomplexa</taxon>
        <taxon>Aconoidasida</taxon>
        <taxon>Haemosporida</taxon>
        <taxon>Plasmodiidae</taxon>
        <taxon>Plasmodium</taxon>
        <taxon>Plasmodium (Plasmodium)</taxon>
    </lineage>
</organism>
<dbReference type="GeneID" id="24265622"/>
<dbReference type="Proteomes" id="UP000054561">
    <property type="component" value="Unassembled WGS sequence"/>
</dbReference>
<gene>
    <name evidence="2" type="ORF">AK88_00308</name>
</gene>
<sequence>MHVHFLKKKAIYYEQVLKISKSYYNITNQKTINFYSALLAPQNGFIRKSSSNKSSIINMYIYILSYSILILLIQYIRSKHLPFLNFILINLFSSNQNGSTTDLILCFLTRGYF</sequence>
<protein>
    <submittedName>
        <fullName evidence="2">Uncharacterized protein</fullName>
    </submittedName>
</protein>
<feature type="transmembrane region" description="Helical" evidence="1">
    <location>
        <begin position="57"/>
        <end position="76"/>
    </location>
</feature>
<evidence type="ECO:0000313" key="3">
    <source>
        <dbReference type="Proteomes" id="UP000054561"/>
    </source>
</evidence>
<dbReference type="RefSeq" id="XP_012333382.1">
    <property type="nucleotide sequence ID" value="XM_012477959.1"/>
</dbReference>
<dbReference type="EMBL" id="KQ001646">
    <property type="protein sequence ID" value="KJP90139.1"/>
    <property type="molecule type" value="Genomic_DNA"/>
</dbReference>
<accession>A0A0D9QSX3</accession>